<proteinExistence type="predicted"/>
<comment type="caution">
    <text evidence="2">The sequence shown here is derived from an EMBL/GenBank/DDBJ whole genome shotgun (WGS) entry which is preliminary data.</text>
</comment>
<evidence type="ECO:0000313" key="2">
    <source>
        <dbReference type="EMBL" id="TZE83174.1"/>
    </source>
</evidence>
<keyword evidence="3" id="KW-1185">Reference proteome</keyword>
<dbReference type="EMBL" id="VTPS01000002">
    <property type="protein sequence ID" value="TZE83174.1"/>
    <property type="molecule type" value="Genomic_DNA"/>
</dbReference>
<keyword evidence="1" id="KW-0812">Transmembrane</keyword>
<organism evidence="2 3">
    <name type="scientific">Calorimonas adulescens</name>
    <dbReference type="NCBI Taxonomy" id="2606906"/>
    <lineage>
        <taxon>Bacteria</taxon>
        <taxon>Bacillati</taxon>
        <taxon>Bacillota</taxon>
        <taxon>Clostridia</taxon>
        <taxon>Thermoanaerobacterales</taxon>
        <taxon>Thermoanaerobacteraceae</taxon>
        <taxon>Calorimonas</taxon>
    </lineage>
</organism>
<gene>
    <name evidence="2" type="ORF">FWJ32_02300</name>
</gene>
<dbReference type="Proteomes" id="UP000322976">
    <property type="component" value="Unassembled WGS sequence"/>
</dbReference>
<dbReference type="AlphaFoldDB" id="A0A5D8QG91"/>
<reference evidence="2 3" key="1">
    <citation type="submission" date="2019-08" db="EMBL/GenBank/DDBJ databases">
        <title>Calorimonas adulescens gen. nov., sp. nov., an anaerobic thermophilic bacterium from Sakhalin hot spring.</title>
        <authorList>
            <person name="Khomyakova M.A."/>
            <person name="Merkel A.Y."/>
            <person name="Novikov A."/>
            <person name="Bonch-Osmolovskaya E.A."/>
            <person name="Slobodkin A.I."/>
        </authorList>
    </citation>
    <scope>NUCLEOTIDE SEQUENCE [LARGE SCALE GENOMIC DNA]</scope>
    <source>
        <strain evidence="2 3">A05MB</strain>
    </source>
</reference>
<evidence type="ECO:0000256" key="1">
    <source>
        <dbReference type="SAM" id="Phobius"/>
    </source>
</evidence>
<sequence length="59" mass="6779">MDYNIYKNYGADEKLNDDISDEALGENGLADISKTDTRSLDFYGIFILLLMVILIRKIF</sequence>
<keyword evidence="1" id="KW-1133">Transmembrane helix</keyword>
<name>A0A5D8QG91_9THEO</name>
<keyword evidence="1" id="KW-0472">Membrane</keyword>
<dbReference type="RefSeq" id="WP_149544363.1">
    <property type="nucleotide sequence ID" value="NZ_VTPS01000002.1"/>
</dbReference>
<protein>
    <submittedName>
        <fullName evidence="2">Uncharacterized protein</fullName>
    </submittedName>
</protein>
<accession>A0A5D8QG91</accession>
<feature type="transmembrane region" description="Helical" evidence="1">
    <location>
        <begin position="42"/>
        <end position="58"/>
    </location>
</feature>
<evidence type="ECO:0000313" key="3">
    <source>
        <dbReference type="Proteomes" id="UP000322976"/>
    </source>
</evidence>